<accession>A0A6C1DN10</accession>
<dbReference type="InterPro" id="IPR008271">
    <property type="entry name" value="Ser/Thr_kinase_AS"/>
</dbReference>
<evidence type="ECO:0000256" key="8">
    <source>
        <dbReference type="ARBA" id="ARBA00048679"/>
    </source>
</evidence>
<dbReference type="GO" id="GO:0007095">
    <property type="term" value="P:mitotic G2 DNA damage checkpoint signaling"/>
    <property type="evidence" value="ECO:0007669"/>
    <property type="project" value="TreeGrafter"/>
</dbReference>
<evidence type="ECO:0000256" key="6">
    <source>
        <dbReference type="ARBA" id="ARBA00022840"/>
    </source>
</evidence>
<evidence type="ECO:0000259" key="10">
    <source>
        <dbReference type="PROSITE" id="PS50011"/>
    </source>
</evidence>
<dbReference type="SMART" id="SM00220">
    <property type="entry name" value="S_TKc"/>
    <property type="match status" value="1"/>
</dbReference>
<dbReference type="GO" id="GO:0035861">
    <property type="term" value="C:site of double-strand break"/>
    <property type="evidence" value="ECO:0007669"/>
    <property type="project" value="TreeGrafter"/>
</dbReference>
<keyword evidence="5 11" id="KW-0418">Kinase</keyword>
<comment type="catalytic activity">
    <reaction evidence="7">
        <text>L-threonyl-[protein] + ATP = O-phospho-L-threonyl-[protein] + ADP + H(+)</text>
        <dbReference type="Rhea" id="RHEA:46608"/>
        <dbReference type="Rhea" id="RHEA-COMP:11060"/>
        <dbReference type="Rhea" id="RHEA-COMP:11605"/>
        <dbReference type="ChEBI" id="CHEBI:15378"/>
        <dbReference type="ChEBI" id="CHEBI:30013"/>
        <dbReference type="ChEBI" id="CHEBI:30616"/>
        <dbReference type="ChEBI" id="CHEBI:61977"/>
        <dbReference type="ChEBI" id="CHEBI:456216"/>
        <dbReference type="EC" id="2.7.11.1"/>
    </reaction>
</comment>
<evidence type="ECO:0000256" key="2">
    <source>
        <dbReference type="ARBA" id="ARBA00022527"/>
    </source>
</evidence>
<dbReference type="GO" id="GO:0005524">
    <property type="term" value="F:ATP binding"/>
    <property type="evidence" value="ECO:0007669"/>
    <property type="project" value="UniProtKB-UniRule"/>
</dbReference>
<dbReference type="Gene3D" id="1.10.510.10">
    <property type="entry name" value="Transferase(Phosphotransferase) domain 1"/>
    <property type="match status" value="1"/>
</dbReference>
<dbReference type="AlphaFoldDB" id="A0A6C1DN10"/>
<dbReference type="GO" id="GO:0005634">
    <property type="term" value="C:nucleus"/>
    <property type="evidence" value="ECO:0007669"/>
    <property type="project" value="TreeGrafter"/>
</dbReference>
<dbReference type="PROSITE" id="PS50011">
    <property type="entry name" value="PROTEIN_KINASE_DOM"/>
    <property type="match status" value="1"/>
</dbReference>
<keyword evidence="2" id="KW-0723">Serine/threonine-protein kinase</keyword>
<dbReference type="EMBL" id="CP048984">
    <property type="protein sequence ID" value="QID78261.1"/>
    <property type="molecule type" value="Genomic_DNA"/>
</dbReference>
<dbReference type="EC" id="2.7.11.1" evidence="1"/>
<reference evidence="11 12" key="1">
    <citation type="journal article" date="2019" name="BMC Genomics">
        <title>Chromosome level assembly and comparative genome analysis confirm lager-brewing yeasts originated from a single hybridization.</title>
        <authorList>
            <person name="Salazar A.N."/>
            <person name="Gorter de Vries A.R."/>
            <person name="van den Broek M."/>
            <person name="Brouwers N."/>
            <person name="de la Torre Cortes P."/>
            <person name="Kuijpers N.G.A."/>
            <person name="Daran J.G."/>
            <person name="Abeel T."/>
        </authorList>
    </citation>
    <scope>NUCLEOTIDE SEQUENCE [LARGE SCALE GENOMIC DNA]</scope>
    <source>
        <strain evidence="11 12">CBS 1483</strain>
    </source>
</reference>
<keyword evidence="3" id="KW-0808">Transferase</keyword>
<gene>
    <name evidence="11" type="primary">CHK1_1</name>
    <name evidence="11" type="ORF">GRS66_000466</name>
</gene>
<keyword evidence="4 9" id="KW-0547">Nucleotide-binding</keyword>
<evidence type="ECO:0000256" key="5">
    <source>
        <dbReference type="ARBA" id="ARBA00022777"/>
    </source>
</evidence>
<organism evidence="11 12">
    <name type="scientific">Saccharomyces pastorianus</name>
    <name type="common">Lager yeast</name>
    <name type="synonym">Saccharomyces cerevisiae x Saccharomyces eubayanus</name>
    <dbReference type="NCBI Taxonomy" id="27292"/>
    <lineage>
        <taxon>Eukaryota</taxon>
        <taxon>Fungi</taxon>
        <taxon>Dikarya</taxon>
        <taxon>Ascomycota</taxon>
        <taxon>Saccharomycotina</taxon>
        <taxon>Saccharomycetes</taxon>
        <taxon>Saccharomycetales</taxon>
        <taxon>Saccharomycetaceae</taxon>
        <taxon>Saccharomyces</taxon>
    </lineage>
</organism>
<dbReference type="SUPFAM" id="SSF56112">
    <property type="entry name" value="Protein kinase-like (PK-like)"/>
    <property type="match status" value="1"/>
</dbReference>
<evidence type="ECO:0000256" key="9">
    <source>
        <dbReference type="PROSITE-ProRule" id="PRU10141"/>
    </source>
</evidence>
<keyword evidence="6 9" id="KW-0067">ATP-binding</keyword>
<dbReference type="PROSITE" id="PS00108">
    <property type="entry name" value="PROTEIN_KINASE_ST"/>
    <property type="match status" value="1"/>
</dbReference>
<protein>
    <recommendedName>
        <fullName evidence="1">non-specific serine/threonine protein kinase</fullName>
        <ecNumber evidence="1">2.7.11.1</ecNumber>
    </recommendedName>
</protein>
<evidence type="ECO:0000256" key="7">
    <source>
        <dbReference type="ARBA" id="ARBA00047899"/>
    </source>
</evidence>
<dbReference type="Proteomes" id="UP000501346">
    <property type="component" value="Chromosome ScII"/>
</dbReference>
<evidence type="ECO:0000256" key="3">
    <source>
        <dbReference type="ARBA" id="ARBA00022679"/>
    </source>
</evidence>
<dbReference type="PANTHER" id="PTHR43895:SF32">
    <property type="entry name" value="SERINE_THREONINE-PROTEIN KINASE CHK1"/>
    <property type="match status" value="1"/>
</dbReference>
<feature type="domain" description="Protein kinase" evidence="10">
    <location>
        <begin position="15"/>
        <end position="281"/>
    </location>
</feature>
<dbReference type="FunFam" id="1.10.510.10:FF:001035">
    <property type="entry name" value="Serine/threonine-protein kinase CHK1"/>
    <property type="match status" value="1"/>
</dbReference>
<dbReference type="GO" id="GO:0004674">
    <property type="term" value="F:protein serine/threonine kinase activity"/>
    <property type="evidence" value="ECO:0007669"/>
    <property type="project" value="UniProtKB-KW"/>
</dbReference>
<dbReference type="Pfam" id="PF00069">
    <property type="entry name" value="Pkinase"/>
    <property type="match status" value="1"/>
</dbReference>
<sequence length="527" mass="60059">MSLSQVSPLPHIKDVVLGDTVGQGAFACVKNAHLQMDPSIILAVKFIHVPTCKKMGLSDKDITKEVVLQSKCSKHPNVLRLIDCNVSKEYMWIILEMADGGDLFDKIEPDVGVDSDVAQFYFQQLVSAINYLHVECGVAHRDIKPENILLDKNGNLKLADFGLASQFRRKDGTLRVSMDQRGSPPYMAPEVLYSEEGYYADRTDIWSIGILLFVLLTGQTPWELPSLENEDFVFFIENDGNLNWGPWSKIEFTHLNLLRKILQPDPNKRVTLKALKLHPWVLRRASFSGDDGLCNDPELLAKKLFSHLKVSLSNENYLKFTQDTNSNNRYISTQPIGNELAELEHDSMHFQTVSNTQRAFTSYDSNTNYNSGTVMTQEAKWTQFISYDIAALQFHSDENDCNELVKRHLQFNPNKLTKFYTLQPMDVLLPILEKALNLSQIRVKPDLFANFERLCELLGYDNVFPLIINIKTKSNGGYQLCGSISIIKIEEELKSVGFERKTGDPLEWRRLFKKISTICRDIILIPN</sequence>
<proteinExistence type="predicted"/>
<dbReference type="InterPro" id="IPR000719">
    <property type="entry name" value="Prot_kinase_dom"/>
</dbReference>
<keyword evidence="12" id="KW-1185">Reference proteome</keyword>
<comment type="catalytic activity">
    <reaction evidence="8">
        <text>L-seryl-[protein] + ATP = O-phospho-L-seryl-[protein] + ADP + H(+)</text>
        <dbReference type="Rhea" id="RHEA:17989"/>
        <dbReference type="Rhea" id="RHEA-COMP:9863"/>
        <dbReference type="Rhea" id="RHEA-COMP:11604"/>
        <dbReference type="ChEBI" id="CHEBI:15378"/>
        <dbReference type="ChEBI" id="CHEBI:29999"/>
        <dbReference type="ChEBI" id="CHEBI:30616"/>
        <dbReference type="ChEBI" id="CHEBI:83421"/>
        <dbReference type="ChEBI" id="CHEBI:456216"/>
        <dbReference type="EC" id="2.7.11.1"/>
    </reaction>
</comment>
<dbReference type="InterPro" id="IPR017441">
    <property type="entry name" value="Protein_kinase_ATP_BS"/>
</dbReference>
<evidence type="ECO:0000313" key="11">
    <source>
        <dbReference type="EMBL" id="QID78261.1"/>
    </source>
</evidence>
<evidence type="ECO:0000256" key="4">
    <source>
        <dbReference type="ARBA" id="ARBA00022741"/>
    </source>
</evidence>
<dbReference type="OrthoDB" id="539158at2759"/>
<dbReference type="PANTHER" id="PTHR43895">
    <property type="entry name" value="CALCIUM/CALMODULIN-DEPENDENT PROTEIN KINASE KINASE-RELATED"/>
    <property type="match status" value="1"/>
</dbReference>
<dbReference type="InterPro" id="IPR011009">
    <property type="entry name" value="Kinase-like_dom_sf"/>
</dbReference>
<dbReference type="PROSITE" id="PS00107">
    <property type="entry name" value="PROTEIN_KINASE_ATP"/>
    <property type="match status" value="1"/>
</dbReference>
<evidence type="ECO:0000313" key="12">
    <source>
        <dbReference type="Proteomes" id="UP000501346"/>
    </source>
</evidence>
<dbReference type="GO" id="GO:0005737">
    <property type="term" value="C:cytoplasm"/>
    <property type="evidence" value="ECO:0007669"/>
    <property type="project" value="TreeGrafter"/>
</dbReference>
<evidence type="ECO:0000256" key="1">
    <source>
        <dbReference type="ARBA" id="ARBA00012513"/>
    </source>
</evidence>
<feature type="binding site" evidence="9">
    <location>
        <position position="45"/>
    </location>
    <ligand>
        <name>ATP</name>
        <dbReference type="ChEBI" id="CHEBI:30616"/>
    </ligand>
</feature>
<name>A0A6C1DN10_SACPS</name>